<gene>
    <name evidence="4" type="ORF">GCM10010913_28420</name>
</gene>
<feature type="transmembrane region" description="Helical" evidence="2">
    <location>
        <begin position="44"/>
        <end position="64"/>
    </location>
</feature>
<feature type="transmembrane region" description="Helical" evidence="2">
    <location>
        <begin position="263"/>
        <end position="285"/>
    </location>
</feature>
<feature type="transmembrane region" description="Helical" evidence="2">
    <location>
        <begin position="147"/>
        <end position="168"/>
    </location>
</feature>
<proteinExistence type="predicted"/>
<protein>
    <recommendedName>
        <fullName evidence="3">Protein-glutamine gamma-glutamyltransferase-like C-terminal domain-containing protein</fullName>
    </recommendedName>
</protein>
<dbReference type="InterPro" id="IPR025403">
    <property type="entry name" value="TgpA-like_C"/>
</dbReference>
<reference evidence="5" key="1">
    <citation type="journal article" date="2019" name="Int. J. Syst. Evol. Microbiol.">
        <title>The Global Catalogue of Microorganisms (GCM) 10K type strain sequencing project: providing services to taxonomists for standard genome sequencing and annotation.</title>
        <authorList>
            <consortium name="The Broad Institute Genomics Platform"/>
            <consortium name="The Broad Institute Genome Sequencing Center for Infectious Disease"/>
            <person name="Wu L."/>
            <person name="Ma J."/>
        </authorList>
    </citation>
    <scope>NUCLEOTIDE SEQUENCE [LARGE SCALE GENOMIC DNA]</scope>
    <source>
        <strain evidence="5">CGMCC 1.15420</strain>
    </source>
</reference>
<evidence type="ECO:0000259" key="3">
    <source>
        <dbReference type="Pfam" id="PF13559"/>
    </source>
</evidence>
<evidence type="ECO:0000256" key="1">
    <source>
        <dbReference type="SAM" id="MobiDB-lite"/>
    </source>
</evidence>
<dbReference type="RefSeq" id="WP_120464509.1">
    <property type="nucleotide sequence ID" value="NZ_BMIW01000020.1"/>
</dbReference>
<keyword evidence="2" id="KW-0812">Transmembrane</keyword>
<dbReference type="Proteomes" id="UP000608420">
    <property type="component" value="Unassembled WGS sequence"/>
</dbReference>
<feature type="region of interest" description="Disordered" evidence="1">
    <location>
        <begin position="391"/>
        <end position="412"/>
    </location>
</feature>
<accession>A0ABQ1W0C7</accession>
<evidence type="ECO:0000313" key="4">
    <source>
        <dbReference type="EMBL" id="GGG04872.1"/>
    </source>
</evidence>
<feature type="transmembrane region" description="Helical" evidence="2">
    <location>
        <begin position="189"/>
        <end position="210"/>
    </location>
</feature>
<name>A0ABQ1W0C7_9BACL</name>
<sequence>MKNTGSAYITKTMKICLSCLGELVILMPLYVAGAVFVVPQYLSFAWIALLPLVSFLGVAVRHYVPVLWKKLAAAILIGAGCTAIVIASGLTGWLQLVGVVAVLFALQGMTAAERAGEAKLYWYGVALYFVAGIVFSRVDILRAQLPLITWLGIGCLALALFITNYDYLRYSTLSDASSPLPKGMRRHNTIFIVIILGLVILLAAGAGRWIGSRLLSIVKYIFAWFMRPSEEPVAPQPEEAAPLPMLFPGEVQEPGLLAHILNVIFYIIGGALVAVLLGLVLYWLYKNAGGVWRRGIERLLALLRRRDHGEGNVAYHDEETSIFSWEETRQKWSHWRKAFNRLSRRQERYEDMTSNQERVRYLYRRLISAGREEGYPFKPGLTPRETVHNMQQYDEEQDKQARGRKSVNSGRITRRTAMEPFIAIYYRVRYGEQEPEDEEVAEIKRKLNL</sequence>
<keyword evidence="2" id="KW-1133">Transmembrane helix</keyword>
<evidence type="ECO:0000313" key="5">
    <source>
        <dbReference type="Proteomes" id="UP000608420"/>
    </source>
</evidence>
<comment type="caution">
    <text evidence="4">The sequence shown here is derived from an EMBL/GenBank/DDBJ whole genome shotgun (WGS) entry which is preliminary data.</text>
</comment>
<feature type="domain" description="Protein-glutamine gamma-glutamyltransferase-like C-terminal" evidence="3">
    <location>
        <begin position="362"/>
        <end position="445"/>
    </location>
</feature>
<keyword evidence="2" id="KW-0472">Membrane</keyword>
<feature type="transmembrane region" description="Helical" evidence="2">
    <location>
        <begin position="12"/>
        <end position="38"/>
    </location>
</feature>
<keyword evidence="5" id="KW-1185">Reference proteome</keyword>
<feature type="transmembrane region" description="Helical" evidence="2">
    <location>
        <begin position="120"/>
        <end position="141"/>
    </location>
</feature>
<organism evidence="4 5">
    <name type="scientific">Paenibacillus aceti</name>
    <dbReference type="NCBI Taxonomy" id="1820010"/>
    <lineage>
        <taxon>Bacteria</taxon>
        <taxon>Bacillati</taxon>
        <taxon>Bacillota</taxon>
        <taxon>Bacilli</taxon>
        <taxon>Bacillales</taxon>
        <taxon>Paenibacillaceae</taxon>
        <taxon>Paenibacillus</taxon>
    </lineage>
</organism>
<evidence type="ECO:0000256" key="2">
    <source>
        <dbReference type="SAM" id="Phobius"/>
    </source>
</evidence>
<dbReference type="EMBL" id="BMIW01000020">
    <property type="protein sequence ID" value="GGG04872.1"/>
    <property type="molecule type" value="Genomic_DNA"/>
</dbReference>
<dbReference type="Pfam" id="PF13559">
    <property type="entry name" value="DUF4129"/>
    <property type="match status" value="1"/>
</dbReference>